<evidence type="ECO:0000313" key="1">
    <source>
        <dbReference type="EMBL" id="PDO10909.1"/>
    </source>
</evidence>
<dbReference type="Proteomes" id="UP000243688">
    <property type="component" value="Unassembled WGS sequence"/>
</dbReference>
<protein>
    <submittedName>
        <fullName evidence="1">Stage III sporulation protein AB</fullName>
    </submittedName>
</protein>
<sequence length="172" mass="18940">MLKWIGATCVVVAAAATGFRQASRYARRPREIRQVIAAIGRLETEVGFATTPLVEALEAAAASCAGPVGELFRTAARLMDSSPHLTAAECFRQALERSWRYTAMRGAELQTLWQMAASLGVSDRHDQVRHFRMAVSRLEAEERAAEEERRKYEPMCRHLGVLGGALAAVLLL</sequence>
<name>A0A2A6E275_9BACL</name>
<dbReference type="NCBIfam" id="TIGR02833">
    <property type="entry name" value="spore_III_AB"/>
    <property type="match status" value="1"/>
</dbReference>
<dbReference type="InterPro" id="IPR014198">
    <property type="entry name" value="Spore_III_AB"/>
</dbReference>
<dbReference type="AlphaFoldDB" id="A0A2A6E275"/>
<dbReference type="EMBL" id="MOXJ01000008">
    <property type="protein sequence ID" value="PDO10909.1"/>
    <property type="molecule type" value="Genomic_DNA"/>
</dbReference>
<reference evidence="1 2" key="1">
    <citation type="submission" date="2016-12" db="EMBL/GenBank/DDBJ databases">
        <title>Candidatus Reconcilibacillus cellulovorans genome.</title>
        <authorList>
            <person name="Kolinko S."/>
            <person name="Wu Y.-W."/>
            <person name="Tachea F."/>
            <person name="Denzel E."/>
            <person name="Hiras J."/>
            <person name="Baecker N."/>
            <person name="Chan L.J."/>
            <person name="Eichorst S.A."/>
            <person name="Frey D."/>
            <person name="Adams P.D."/>
            <person name="Pray T."/>
            <person name="Tanjore D."/>
            <person name="Petzold C.J."/>
            <person name="Gladden J.M."/>
            <person name="Simmons B.A."/>
            <person name="Singer S.W."/>
        </authorList>
    </citation>
    <scope>NUCLEOTIDE SEQUENCE [LARGE SCALE GENOMIC DNA]</scope>
    <source>
        <strain evidence="1">JTherm</strain>
    </source>
</reference>
<organism evidence="1 2">
    <name type="scientific">Candidatus Reconcilbacillus cellulovorans</name>
    <dbReference type="NCBI Taxonomy" id="1906605"/>
    <lineage>
        <taxon>Bacteria</taxon>
        <taxon>Bacillati</taxon>
        <taxon>Bacillota</taxon>
        <taxon>Bacilli</taxon>
        <taxon>Bacillales</taxon>
        <taxon>Paenibacillaceae</taxon>
        <taxon>Candidatus Reconcilbacillus</taxon>
    </lineage>
</organism>
<proteinExistence type="predicted"/>
<gene>
    <name evidence="1" type="ORF">BLM47_04990</name>
</gene>
<dbReference type="PIRSF" id="PIRSF021435">
    <property type="entry name" value="SpoIIIAB"/>
    <property type="match status" value="1"/>
</dbReference>
<dbReference type="Pfam" id="PF09548">
    <property type="entry name" value="Spore_III_AB"/>
    <property type="match status" value="1"/>
</dbReference>
<evidence type="ECO:0000313" key="2">
    <source>
        <dbReference type="Proteomes" id="UP000243688"/>
    </source>
</evidence>
<comment type="caution">
    <text evidence="1">The sequence shown here is derived from an EMBL/GenBank/DDBJ whole genome shotgun (WGS) entry which is preliminary data.</text>
</comment>
<accession>A0A2A6E275</accession>